<evidence type="ECO:0000256" key="3">
    <source>
        <dbReference type="RuleBase" id="RU362042"/>
    </source>
</evidence>
<evidence type="ECO:0000313" key="7">
    <source>
        <dbReference type="Proteomes" id="UP000078356"/>
    </source>
</evidence>
<keyword evidence="4" id="KW-0732">Signal</keyword>
<evidence type="ECO:0000256" key="4">
    <source>
        <dbReference type="SAM" id="SignalP"/>
    </source>
</evidence>
<gene>
    <name evidence="6" type="ORF">A4V15_11940</name>
</gene>
<accession>A0A178LM61</accession>
<feature type="signal peptide" evidence="4">
    <location>
        <begin position="1"/>
        <end position="24"/>
    </location>
</feature>
<dbReference type="RefSeq" id="WP_064306975.1">
    <property type="nucleotide sequence ID" value="NZ_JAAQXG010000012.1"/>
</dbReference>
<dbReference type="EMBL" id="LWCR01000003">
    <property type="protein sequence ID" value="OAN31765.1"/>
    <property type="molecule type" value="Genomic_DNA"/>
</dbReference>
<dbReference type="Gene3D" id="2.10.109.10">
    <property type="entry name" value="Umud Fragment, subunit A"/>
    <property type="match status" value="1"/>
</dbReference>
<keyword evidence="3" id="KW-0378">Hydrolase</keyword>
<reference evidence="6 7" key="1">
    <citation type="submission" date="2016-04" db="EMBL/GenBank/DDBJ databases">
        <title>Draft Genome Sequences of Staphylococcus capitis Strain H36, S. capitis Strain H65, S. cohnii Strain H62, S. hominis Strain H69, Mycobacterium iranicum Strain H39, Plantibacter sp. Strain H53, Pseudomonas oryzihabitans Strain H72, and Microbacterium sp. Strain H83, isolated from residential settings.</title>
        <authorList>
            <person name="Lymperopoulou D."/>
            <person name="Adams R.I."/>
            <person name="Lindow S."/>
            <person name="Coil D.A."/>
            <person name="Jospin G."/>
            <person name="Eisen J.A."/>
        </authorList>
    </citation>
    <scope>NUCLEOTIDE SEQUENCE [LARGE SCALE GENOMIC DNA]</scope>
    <source>
        <strain evidence="6 7">H72</strain>
    </source>
</reference>
<dbReference type="OrthoDB" id="5360818at2"/>
<name>A0A178LM61_9PSED</name>
<dbReference type="GO" id="GO:0004252">
    <property type="term" value="F:serine-type endopeptidase activity"/>
    <property type="evidence" value="ECO:0007669"/>
    <property type="project" value="InterPro"/>
</dbReference>
<feature type="domain" description="Peptidase S26" evidence="5">
    <location>
        <begin position="8"/>
        <end position="162"/>
    </location>
</feature>
<keyword evidence="3" id="KW-0645">Protease</keyword>
<dbReference type="InterPro" id="IPR036286">
    <property type="entry name" value="LexA/Signal_pep-like_sf"/>
</dbReference>
<dbReference type="GO" id="GO:0016020">
    <property type="term" value="C:membrane"/>
    <property type="evidence" value="ECO:0007669"/>
    <property type="project" value="UniProtKB-SubCell"/>
</dbReference>
<sequence length="163" mass="18853">MNRHLRFLLKALPFSLLAAGAAWYATSRYEIGIDPQKNTCLDWRVFLIDRYDQDVERDAIYAFRSTQMEPFFRNGTKVIKYVRGVPGDRVIVTPERVTINGEAQGQGVLLAKRLGKPASRYRRDEIVPADHLWFMGTSLDSFDSRYWGYVSKVDVLGRAYPIW</sequence>
<dbReference type="GO" id="GO:0006465">
    <property type="term" value="P:signal peptide processing"/>
    <property type="evidence" value="ECO:0007669"/>
    <property type="project" value="InterPro"/>
</dbReference>
<comment type="subcellular location">
    <subcellularLocation>
        <location evidence="3">Membrane</location>
        <topology evidence="3">Multi-pass membrane protein</topology>
    </subcellularLocation>
</comment>
<evidence type="ECO:0000256" key="2">
    <source>
        <dbReference type="ARBA" id="ARBA00019232"/>
    </source>
</evidence>
<dbReference type="EC" id="3.4.21.89" evidence="3"/>
<dbReference type="InterPro" id="IPR000223">
    <property type="entry name" value="Pept_S26A_signal_pept_1"/>
</dbReference>
<comment type="caution">
    <text evidence="6">The sequence shown here is derived from an EMBL/GenBank/DDBJ whole genome shotgun (WGS) entry which is preliminary data.</text>
</comment>
<evidence type="ECO:0000259" key="5">
    <source>
        <dbReference type="Pfam" id="PF10502"/>
    </source>
</evidence>
<protein>
    <recommendedName>
        <fullName evidence="2 3">Signal peptidase I</fullName>
        <ecNumber evidence="3">3.4.21.89</ecNumber>
    </recommendedName>
</protein>
<evidence type="ECO:0000313" key="6">
    <source>
        <dbReference type="EMBL" id="OAN31765.1"/>
    </source>
</evidence>
<dbReference type="NCBIfam" id="TIGR02227">
    <property type="entry name" value="sigpep_I_bact"/>
    <property type="match status" value="1"/>
</dbReference>
<dbReference type="Proteomes" id="UP000078356">
    <property type="component" value="Unassembled WGS sequence"/>
</dbReference>
<dbReference type="GO" id="GO:0009003">
    <property type="term" value="F:signal peptidase activity"/>
    <property type="evidence" value="ECO:0007669"/>
    <property type="project" value="UniProtKB-EC"/>
</dbReference>
<dbReference type="InterPro" id="IPR019533">
    <property type="entry name" value="Peptidase_S26"/>
</dbReference>
<proteinExistence type="inferred from homology"/>
<comment type="similarity">
    <text evidence="1 3">Belongs to the peptidase S26 family.</text>
</comment>
<dbReference type="Pfam" id="PF10502">
    <property type="entry name" value="Peptidase_S26"/>
    <property type="match status" value="1"/>
</dbReference>
<dbReference type="SUPFAM" id="SSF51306">
    <property type="entry name" value="LexA/Signal peptidase"/>
    <property type="match status" value="1"/>
</dbReference>
<dbReference type="PANTHER" id="PTHR43390">
    <property type="entry name" value="SIGNAL PEPTIDASE I"/>
    <property type="match status" value="1"/>
</dbReference>
<organism evidence="6 7">
    <name type="scientific">Pseudomonas oryzihabitans</name>
    <dbReference type="NCBI Taxonomy" id="47885"/>
    <lineage>
        <taxon>Bacteria</taxon>
        <taxon>Pseudomonadati</taxon>
        <taxon>Pseudomonadota</taxon>
        <taxon>Gammaproteobacteria</taxon>
        <taxon>Pseudomonadales</taxon>
        <taxon>Pseudomonadaceae</taxon>
        <taxon>Pseudomonas</taxon>
    </lineage>
</organism>
<comment type="catalytic activity">
    <reaction evidence="3">
        <text>Cleavage of hydrophobic, N-terminal signal or leader sequences from secreted and periplasmic proteins.</text>
        <dbReference type="EC" id="3.4.21.89"/>
    </reaction>
</comment>
<feature type="chain" id="PRO_5043136906" description="Signal peptidase I" evidence="4">
    <location>
        <begin position="25"/>
        <end position="163"/>
    </location>
</feature>
<evidence type="ECO:0000256" key="1">
    <source>
        <dbReference type="ARBA" id="ARBA00009370"/>
    </source>
</evidence>
<dbReference type="AlphaFoldDB" id="A0A178LM61"/>
<dbReference type="PANTHER" id="PTHR43390:SF1">
    <property type="entry name" value="CHLOROPLAST PROCESSING PEPTIDASE"/>
    <property type="match status" value="1"/>
</dbReference>